<dbReference type="EMBL" id="QGLT01000004">
    <property type="protein sequence ID" value="PXY99822.1"/>
    <property type="molecule type" value="Genomic_DNA"/>
</dbReference>
<comment type="caution">
    <text evidence="2">The sequence shown here is derived from an EMBL/GenBank/DDBJ whole genome shotgun (WGS) entry which is preliminary data.</text>
</comment>
<organism evidence="2 3">
    <name type="scientific">Commensalibacter melissae</name>
    <dbReference type="NCBI Taxonomy" id="2070537"/>
    <lineage>
        <taxon>Bacteria</taxon>
        <taxon>Pseudomonadati</taxon>
        <taxon>Pseudomonadota</taxon>
        <taxon>Alphaproteobacteria</taxon>
        <taxon>Acetobacterales</taxon>
        <taxon>Acetobacteraceae</taxon>
    </lineage>
</organism>
<sequence length="86" mass="9802">MENIILIIKSVCSFLWKGKGKGWIMAGLLYLTGRRAANRNNLIRTQDEVIKNDRQTLRTVQAMQQAANHSPGNMEELEDVLEKGKF</sequence>
<dbReference type="AlphaFoldDB" id="A0A318N5J5"/>
<evidence type="ECO:0000313" key="3">
    <source>
        <dbReference type="Proteomes" id="UP000247565"/>
    </source>
</evidence>
<evidence type="ECO:0000313" key="2">
    <source>
        <dbReference type="EMBL" id="PXY99822.1"/>
    </source>
</evidence>
<gene>
    <name evidence="2" type="ORF">DK869_07745</name>
</gene>
<dbReference type="Proteomes" id="UP000247565">
    <property type="component" value="Unassembled WGS sequence"/>
</dbReference>
<dbReference type="RefSeq" id="WP_110439442.1">
    <property type="nucleotide sequence ID" value="NZ_CP046393.1"/>
</dbReference>
<evidence type="ECO:0000256" key="1">
    <source>
        <dbReference type="SAM" id="MobiDB-lite"/>
    </source>
</evidence>
<feature type="region of interest" description="Disordered" evidence="1">
    <location>
        <begin position="67"/>
        <end position="86"/>
    </location>
</feature>
<accession>A0A318N5J5</accession>
<reference evidence="2 3" key="1">
    <citation type="submission" date="2018-05" db="EMBL/GenBank/DDBJ databases">
        <title>Reference genomes for bee gut microbiota database.</title>
        <authorList>
            <person name="Ellegaard K.M."/>
        </authorList>
    </citation>
    <scope>NUCLEOTIDE SEQUENCE [LARGE SCALE GENOMIC DNA]</scope>
    <source>
        <strain evidence="2 3">ESL0284</strain>
    </source>
</reference>
<keyword evidence="3" id="KW-1185">Reference proteome</keyword>
<proteinExistence type="predicted"/>
<name>A0A318N5J5_9PROT</name>
<protein>
    <submittedName>
        <fullName evidence="2">Uncharacterized protein</fullName>
    </submittedName>
</protein>